<dbReference type="Gene3D" id="3.40.720.10">
    <property type="entry name" value="Alkaline Phosphatase, subunit A"/>
    <property type="match status" value="1"/>
</dbReference>
<accession>A0AA36H222</accession>
<evidence type="ECO:0008006" key="5">
    <source>
        <dbReference type="Google" id="ProtNLM"/>
    </source>
</evidence>
<organism evidence="3 4">
    <name type="scientific">Cylicocyclus nassatus</name>
    <name type="common">Nematode worm</name>
    <dbReference type="NCBI Taxonomy" id="53992"/>
    <lineage>
        <taxon>Eukaryota</taxon>
        <taxon>Metazoa</taxon>
        <taxon>Ecdysozoa</taxon>
        <taxon>Nematoda</taxon>
        <taxon>Chromadorea</taxon>
        <taxon>Rhabditida</taxon>
        <taxon>Rhabditina</taxon>
        <taxon>Rhabditomorpha</taxon>
        <taxon>Strongyloidea</taxon>
        <taxon>Strongylidae</taxon>
        <taxon>Cylicocyclus</taxon>
    </lineage>
</organism>
<keyword evidence="2" id="KW-0472">Membrane</keyword>
<dbReference type="InterPro" id="IPR002591">
    <property type="entry name" value="Phosphodiest/P_Trfase"/>
</dbReference>
<sequence length="507" mass="58111">MNYAAVYFLYLITPISPLSEHPKLIIISFDGFRYDLLDSRLVPNLAEWTSSGAHFINGIAPQFPVFTAVNHMAISTGLYTESHGVVSNVFFDRSRGRIFDYWNDTKTPGIYEATVDGTFFRHTGEPIWITNERSGFRRRSACINWPFCEVPYPMVPSRASTYRVDWIDDRPLRERNKDVDEIVELFTNTYSPVNFVAWYIGEPDRVLHTHGFYDGYYEERMRELDILFGYFLEKMKSSGLSDKVNIIFTADHGHTQVNGVDSVLCIEDHVDMKRIHWGFNMIYAEDKKHADEIYASLTRAISDNGYKIKLFKKENFDNRFHYTEGAHSSQRIGDIILQAEPGYEVKFDCSAVKEAKNQHKPLHMSIHGLDPNEPESRAVLVLHGPSVKKGQKIDRIPQNIDLYPLMCYFLEIEPAPNNGTMLTFETNVEFTDIHRSFYHGFTIIVVPLVGMVILLIVVAATQCCKGACTSRRAESEQSDRSIVSRRNVEKSSGEKEHGRSPDVDKNL</sequence>
<dbReference type="PANTHER" id="PTHR10151">
    <property type="entry name" value="ECTONUCLEOTIDE PYROPHOSPHATASE/PHOSPHODIESTERASE"/>
    <property type="match status" value="1"/>
</dbReference>
<evidence type="ECO:0000313" key="4">
    <source>
        <dbReference type="Proteomes" id="UP001176961"/>
    </source>
</evidence>
<feature type="transmembrane region" description="Helical" evidence="2">
    <location>
        <begin position="437"/>
        <end position="461"/>
    </location>
</feature>
<evidence type="ECO:0000256" key="2">
    <source>
        <dbReference type="SAM" id="Phobius"/>
    </source>
</evidence>
<feature type="compositionally biased region" description="Basic and acidic residues" evidence="1">
    <location>
        <begin position="486"/>
        <end position="507"/>
    </location>
</feature>
<name>A0AA36H222_CYLNA</name>
<dbReference type="EMBL" id="CATQJL010000305">
    <property type="protein sequence ID" value="CAJ0602604.1"/>
    <property type="molecule type" value="Genomic_DNA"/>
</dbReference>
<dbReference type="GO" id="GO:0016787">
    <property type="term" value="F:hydrolase activity"/>
    <property type="evidence" value="ECO:0007669"/>
    <property type="project" value="UniProtKB-ARBA"/>
</dbReference>
<dbReference type="Gene3D" id="3.30.1360.180">
    <property type="match status" value="1"/>
</dbReference>
<evidence type="ECO:0000256" key="1">
    <source>
        <dbReference type="SAM" id="MobiDB-lite"/>
    </source>
</evidence>
<proteinExistence type="predicted"/>
<comment type="caution">
    <text evidence="3">The sequence shown here is derived from an EMBL/GenBank/DDBJ whole genome shotgun (WGS) entry which is preliminary data.</text>
</comment>
<keyword evidence="4" id="KW-1185">Reference proteome</keyword>
<gene>
    <name evidence="3" type="ORF">CYNAS_LOCUS14587</name>
</gene>
<dbReference type="InterPro" id="IPR017850">
    <property type="entry name" value="Alkaline_phosphatase_core_sf"/>
</dbReference>
<evidence type="ECO:0000313" key="3">
    <source>
        <dbReference type="EMBL" id="CAJ0602604.1"/>
    </source>
</evidence>
<reference evidence="3" key="1">
    <citation type="submission" date="2023-07" db="EMBL/GenBank/DDBJ databases">
        <authorList>
            <consortium name="CYATHOMIX"/>
        </authorList>
    </citation>
    <scope>NUCLEOTIDE SEQUENCE</scope>
    <source>
        <strain evidence="3">N/A</strain>
    </source>
</reference>
<dbReference type="CDD" id="cd16018">
    <property type="entry name" value="Enpp"/>
    <property type="match status" value="1"/>
</dbReference>
<dbReference type="Pfam" id="PF01663">
    <property type="entry name" value="Phosphodiest"/>
    <property type="match status" value="1"/>
</dbReference>
<protein>
    <recommendedName>
        <fullName evidence="5">AP3A hydrolase</fullName>
    </recommendedName>
</protein>
<dbReference type="SUPFAM" id="SSF53649">
    <property type="entry name" value="Alkaline phosphatase-like"/>
    <property type="match status" value="1"/>
</dbReference>
<dbReference type="Proteomes" id="UP001176961">
    <property type="component" value="Unassembled WGS sequence"/>
</dbReference>
<keyword evidence="2" id="KW-1133">Transmembrane helix</keyword>
<keyword evidence="2" id="KW-0812">Transmembrane</keyword>
<feature type="region of interest" description="Disordered" evidence="1">
    <location>
        <begin position="470"/>
        <end position="507"/>
    </location>
</feature>
<dbReference type="AlphaFoldDB" id="A0AA36H222"/>
<dbReference type="PANTHER" id="PTHR10151:SF120">
    <property type="entry name" value="BIS(5'-ADENOSYL)-TRIPHOSPHATASE"/>
    <property type="match status" value="1"/>
</dbReference>